<dbReference type="AlphaFoldDB" id="A0A7I7XEQ7"/>
<evidence type="ECO:0008006" key="3">
    <source>
        <dbReference type="Google" id="ProtNLM"/>
    </source>
</evidence>
<accession>A0A7I7XEQ7</accession>
<gene>
    <name evidence="1" type="ORF">MMAD_19670</name>
</gene>
<sequence>MGRIAAILRQIGWFWGALMGDDHYRRYVAHRERTHPGEPVCSEREYWRTRYADADRNPAARCC</sequence>
<dbReference type="EMBL" id="AP022610">
    <property type="protein sequence ID" value="BBZ27672.1"/>
    <property type="molecule type" value="Genomic_DNA"/>
</dbReference>
<dbReference type="InterPro" id="IPR007423">
    <property type="entry name" value="Sel_put"/>
</dbReference>
<proteinExistence type="predicted"/>
<dbReference type="Proteomes" id="UP000466517">
    <property type="component" value="Chromosome"/>
</dbReference>
<dbReference type="KEGG" id="mmag:MMAD_19670"/>
<evidence type="ECO:0000313" key="1">
    <source>
        <dbReference type="EMBL" id="BBZ27672.1"/>
    </source>
</evidence>
<dbReference type="Pfam" id="PF04328">
    <property type="entry name" value="Sel_put"/>
    <property type="match status" value="1"/>
</dbReference>
<reference evidence="1 2" key="1">
    <citation type="journal article" date="2019" name="Emerg. Microbes Infect.">
        <title>Comprehensive subspecies identification of 175 nontuberculous mycobacteria species based on 7547 genomic profiles.</title>
        <authorList>
            <person name="Matsumoto Y."/>
            <person name="Kinjo T."/>
            <person name="Motooka D."/>
            <person name="Nabeya D."/>
            <person name="Jung N."/>
            <person name="Uechi K."/>
            <person name="Horii T."/>
            <person name="Iida T."/>
            <person name="Fujita J."/>
            <person name="Nakamura S."/>
        </authorList>
    </citation>
    <scope>NUCLEOTIDE SEQUENCE [LARGE SCALE GENOMIC DNA]</scope>
    <source>
        <strain evidence="1 2">JCM 13574</strain>
    </source>
</reference>
<name>A0A7I7XEQ7_9MYCO</name>
<evidence type="ECO:0000313" key="2">
    <source>
        <dbReference type="Proteomes" id="UP000466517"/>
    </source>
</evidence>
<organism evidence="1 2">
    <name type="scientific">Mycolicibacterium madagascariense</name>
    <dbReference type="NCBI Taxonomy" id="212765"/>
    <lineage>
        <taxon>Bacteria</taxon>
        <taxon>Bacillati</taxon>
        <taxon>Actinomycetota</taxon>
        <taxon>Actinomycetes</taxon>
        <taxon>Mycobacteriales</taxon>
        <taxon>Mycobacteriaceae</taxon>
        <taxon>Mycolicibacterium</taxon>
    </lineage>
</organism>
<protein>
    <recommendedName>
        <fullName evidence="3">DUF466 domain-containing protein</fullName>
    </recommendedName>
</protein>
<keyword evidence="2" id="KW-1185">Reference proteome</keyword>